<name>A0A7J0FD08_9ERIC</name>
<dbReference type="AlphaFoldDB" id="A0A7J0FD08"/>
<protein>
    <submittedName>
        <fullName evidence="1">Uncharacterized protein</fullName>
    </submittedName>
</protein>
<dbReference type="Proteomes" id="UP000585474">
    <property type="component" value="Unassembled WGS sequence"/>
</dbReference>
<keyword evidence="2" id="KW-1185">Reference proteome</keyword>
<organism evidence="1 2">
    <name type="scientific">Actinidia rufa</name>
    <dbReference type="NCBI Taxonomy" id="165716"/>
    <lineage>
        <taxon>Eukaryota</taxon>
        <taxon>Viridiplantae</taxon>
        <taxon>Streptophyta</taxon>
        <taxon>Embryophyta</taxon>
        <taxon>Tracheophyta</taxon>
        <taxon>Spermatophyta</taxon>
        <taxon>Magnoliopsida</taxon>
        <taxon>eudicotyledons</taxon>
        <taxon>Gunneridae</taxon>
        <taxon>Pentapetalae</taxon>
        <taxon>asterids</taxon>
        <taxon>Ericales</taxon>
        <taxon>Actinidiaceae</taxon>
        <taxon>Actinidia</taxon>
    </lineage>
</organism>
<evidence type="ECO:0000313" key="1">
    <source>
        <dbReference type="EMBL" id="GFY96555.1"/>
    </source>
</evidence>
<gene>
    <name evidence="1" type="ORF">Acr_11g0008610</name>
</gene>
<evidence type="ECO:0000313" key="2">
    <source>
        <dbReference type="Proteomes" id="UP000585474"/>
    </source>
</evidence>
<comment type="caution">
    <text evidence="1">The sequence shown here is derived from an EMBL/GenBank/DDBJ whole genome shotgun (WGS) entry which is preliminary data.</text>
</comment>
<sequence>MLLKSKESHKGAIFSVGMEGKWLFTGGWDKVVNVQELLGDEFRIDALDFGSIACDSVITALLYWQGKLFVGQADRITKVCLTFLNLASLPGSFP</sequence>
<dbReference type="EMBL" id="BJWL01000011">
    <property type="protein sequence ID" value="GFY96555.1"/>
    <property type="molecule type" value="Genomic_DNA"/>
</dbReference>
<reference evidence="1 2" key="1">
    <citation type="submission" date="2019-07" db="EMBL/GenBank/DDBJ databases">
        <title>De Novo Assembly of kiwifruit Actinidia rufa.</title>
        <authorList>
            <person name="Sugita-Konishi S."/>
            <person name="Sato K."/>
            <person name="Mori E."/>
            <person name="Abe Y."/>
            <person name="Kisaki G."/>
            <person name="Hamano K."/>
            <person name="Suezawa K."/>
            <person name="Otani M."/>
            <person name="Fukuda T."/>
            <person name="Manabe T."/>
            <person name="Gomi K."/>
            <person name="Tabuchi M."/>
            <person name="Akimitsu K."/>
            <person name="Kataoka I."/>
        </authorList>
    </citation>
    <scope>NUCLEOTIDE SEQUENCE [LARGE SCALE GENOMIC DNA]</scope>
    <source>
        <strain evidence="2">cv. Fuchu</strain>
    </source>
</reference>
<dbReference type="OrthoDB" id="674604at2759"/>
<proteinExistence type="predicted"/>
<accession>A0A7J0FD08</accession>